<proteinExistence type="predicted"/>
<dbReference type="Gene3D" id="3.30.420.10">
    <property type="entry name" value="Ribonuclease H-like superfamily/Ribonuclease H"/>
    <property type="match status" value="1"/>
</dbReference>
<protein>
    <recommendedName>
        <fullName evidence="3">Transposase</fullName>
    </recommendedName>
</protein>
<dbReference type="Proteomes" id="UP001231518">
    <property type="component" value="Chromosome 21"/>
</dbReference>
<comment type="caution">
    <text evidence="1">The sequence shown here is derived from an EMBL/GenBank/DDBJ whole genome shotgun (WGS) entry which is preliminary data.</text>
</comment>
<accession>A0AAD7YCZ0</accession>
<keyword evidence="2" id="KW-1185">Reference proteome</keyword>
<dbReference type="Pfam" id="PF01359">
    <property type="entry name" value="Transposase_1"/>
    <property type="match status" value="1"/>
</dbReference>
<organism evidence="1 2">
    <name type="scientific">Mythimna separata</name>
    <name type="common">Oriental armyworm</name>
    <name type="synonym">Pseudaletia separata</name>
    <dbReference type="NCBI Taxonomy" id="271217"/>
    <lineage>
        <taxon>Eukaryota</taxon>
        <taxon>Metazoa</taxon>
        <taxon>Ecdysozoa</taxon>
        <taxon>Arthropoda</taxon>
        <taxon>Hexapoda</taxon>
        <taxon>Insecta</taxon>
        <taxon>Pterygota</taxon>
        <taxon>Neoptera</taxon>
        <taxon>Endopterygota</taxon>
        <taxon>Lepidoptera</taxon>
        <taxon>Glossata</taxon>
        <taxon>Ditrysia</taxon>
        <taxon>Noctuoidea</taxon>
        <taxon>Noctuidae</taxon>
        <taxon>Noctuinae</taxon>
        <taxon>Hadenini</taxon>
        <taxon>Mythimna</taxon>
    </lineage>
</organism>
<reference evidence="1" key="1">
    <citation type="submission" date="2023-03" db="EMBL/GenBank/DDBJ databases">
        <title>Chromosome-level genomes of two armyworms, Mythimna separata and Mythimna loreyi, provide insights into the biosynthesis and reception of sex pheromones.</title>
        <authorList>
            <person name="Zhao H."/>
        </authorList>
    </citation>
    <scope>NUCLEOTIDE SEQUENCE</scope>
    <source>
        <strain evidence="1">BeijingLab</strain>
        <tissue evidence="1">Pupa</tissue>
    </source>
</reference>
<name>A0AAD7YCZ0_MYTSE</name>
<sequence length="113" mass="13432">MASVLWDAEGIIIVEYLEKGATIMDSYYADQIRRLRQVIQEKKRRKLRVRVLFHQNNAPAHKPQLRWLPFKKRDSNCLKTHPIPQTWHPVTCTSFFGPRNTSEAKKMTIITRW</sequence>
<dbReference type="InterPro" id="IPR036397">
    <property type="entry name" value="RNaseH_sf"/>
</dbReference>
<dbReference type="InterPro" id="IPR001888">
    <property type="entry name" value="Transposase_1"/>
</dbReference>
<dbReference type="EMBL" id="JARGEI010000022">
    <property type="protein sequence ID" value="KAJ8711344.1"/>
    <property type="molecule type" value="Genomic_DNA"/>
</dbReference>
<gene>
    <name evidence="1" type="ORF">PYW07_008586</name>
</gene>
<dbReference type="GO" id="GO:0003676">
    <property type="term" value="F:nucleic acid binding"/>
    <property type="evidence" value="ECO:0007669"/>
    <property type="project" value="InterPro"/>
</dbReference>
<evidence type="ECO:0000313" key="2">
    <source>
        <dbReference type="Proteomes" id="UP001231518"/>
    </source>
</evidence>
<evidence type="ECO:0000313" key="1">
    <source>
        <dbReference type="EMBL" id="KAJ8711344.1"/>
    </source>
</evidence>
<evidence type="ECO:0008006" key="3">
    <source>
        <dbReference type="Google" id="ProtNLM"/>
    </source>
</evidence>
<dbReference type="AlphaFoldDB" id="A0AAD7YCZ0"/>